<dbReference type="EMBL" id="JACGWJ010000021">
    <property type="protein sequence ID" value="KAL0336704.1"/>
    <property type="molecule type" value="Genomic_DNA"/>
</dbReference>
<accession>A0AAW2MYY4</accession>
<reference evidence="1" key="1">
    <citation type="submission" date="2020-06" db="EMBL/GenBank/DDBJ databases">
        <authorList>
            <person name="Li T."/>
            <person name="Hu X."/>
            <person name="Zhang T."/>
            <person name="Song X."/>
            <person name="Zhang H."/>
            <person name="Dai N."/>
            <person name="Sheng W."/>
            <person name="Hou X."/>
            <person name="Wei L."/>
        </authorList>
    </citation>
    <scope>NUCLEOTIDE SEQUENCE</scope>
    <source>
        <strain evidence="1">G02</strain>
        <tissue evidence="1">Leaf</tissue>
    </source>
</reference>
<protein>
    <submittedName>
        <fullName evidence="1">Uncharacterized protein</fullName>
    </submittedName>
</protein>
<sequence length="61" mass="6550">MGISAHARHGCGRQWTALRLKGRVTGNVNGKHFGAEAELVGPSGWRCGYIRADVVVFAVLD</sequence>
<comment type="caution">
    <text evidence="1">The sequence shown here is derived from an EMBL/GenBank/DDBJ whole genome shotgun (WGS) entry which is preliminary data.</text>
</comment>
<gene>
    <name evidence="1" type="ORF">Sradi_4882300</name>
</gene>
<reference evidence="1" key="2">
    <citation type="journal article" date="2024" name="Plant">
        <title>Genomic evolution and insights into agronomic trait innovations of Sesamum species.</title>
        <authorList>
            <person name="Miao H."/>
            <person name="Wang L."/>
            <person name="Qu L."/>
            <person name="Liu H."/>
            <person name="Sun Y."/>
            <person name="Le M."/>
            <person name="Wang Q."/>
            <person name="Wei S."/>
            <person name="Zheng Y."/>
            <person name="Lin W."/>
            <person name="Duan Y."/>
            <person name="Cao H."/>
            <person name="Xiong S."/>
            <person name="Wang X."/>
            <person name="Wei L."/>
            <person name="Li C."/>
            <person name="Ma Q."/>
            <person name="Ju M."/>
            <person name="Zhao R."/>
            <person name="Li G."/>
            <person name="Mu C."/>
            <person name="Tian Q."/>
            <person name="Mei H."/>
            <person name="Zhang T."/>
            <person name="Gao T."/>
            <person name="Zhang H."/>
        </authorList>
    </citation>
    <scope>NUCLEOTIDE SEQUENCE</scope>
    <source>
        <strain evidence="1">G02</strain>
    </source>
</reference>
<name>A0AAW2MYY4_SESRA</name>
<organism evidence="1">
    <name type="scientific">Sesamum radiatum</name>
    <name type="common">Black benniseed</name>
    <dbReference type="NCBI Taxonomy" id="300843"/>
    <lineage>
        <taxon>Eukaryota</taxon>
        <taxon>Viridiplantae</taxon>
        <taxon>Streptophyta</taxon>
        <taxon>Embryophyta</taxon>
        <taxon>Tracheophyta</taxon>
        <taxon>Spermatophyta</taxon>
        <taxon>Magnoliopsida</taxon>
        <taxon>eudicotyledons</taxon>
        <taxon>Gunneridae</taxon>
        <taxon>Pentapetalae</taxon>
        <taxon>asterids</taxon>
        <taxon>lamiids</taxon>
        <taxon>Lamiales</taxon>
        <taxon>Pedaliaceae</taxon>
        <taxon>Sesamum</taxon>
    </lineage>
</organism>
<dbReference type="AlphaFoldDB" id="A0AAW2MYY4"/>
<evidence type="ECO:0000313" key="1">
    <source>
        <dbReference type="EMBL" id="KAL0336704.1"/>
    </source>
</evidence>
<proteinExistence type="predicted"/>